<feature type="transmembrane region" description="Helical" evidence="13">
    <location>
        <begin position="287"/>
        <end position="311"/>
    </location>
</feature>
<comment type="function">
    <text evidence="12">Part of the ABC transporter FtsEX involved in cellular division.</text>
</comment>
<dbReference type="InterPro" id="IPR003838">
    <property type="entry name" value="ABC3_permease_C"/>
</dbReference>
<dbReference type="Proteomes" id="UP001524586">
    <property type="component" value="Unassembled WGS sequence"/>
</dbReference>
<reference evidence="16 17" key="1">
    <citation type="submission" date="2022-07" db="EMBL/GenBank/DDBJ databases">
        <title>Methylomonas rivi sp. nov., Methylomonas rosea sp. nov., Methylomonas aureus sp. nov. and Methylomonas subterranea sp. nov., four novel methanotrophs isolated from a freshwater creek and the deep terrestrial subsurface.</title>
        <authorList>
            <person name="Abin C."/>
            <person name="Sankaranarayanan K."/>
            <person name="Garner C."/>
            <person name="Sindelar R."/>
            <person name="Kotary K."/>
            <person name="Garner R."/>
            <person name="Barclay S."/>
            <person name="Lawson P."/>
            <person name="Krumholz L."/>
        </authorList>
    </citation>
    <scope>NUCLEOTIDE SEQUENCE [LARGE SCALE GENOMIC DNA]</scope>
    <source>
        <strain evidence="16 17">WSC-6</strain>
    </source>
</reference>
<evidence type="ECO:0000256" key="11">
    <source>
        <dbReference type="ARBA" id="ARBA00023306"/>
    </source>
</evidence>
<keyword evidence="10 12" id="KW-0472">Membrane</keyword>
<keyword evidence="8 13" id="KW-0812">Transmembrane</keyword>
<evidence type="ECO:0000256" key="1">
    <source>
        <dbReference type="ARBA" id="ARBA00004429"/>
    </source>
</evidence>
<keyword evidence="7 12" id="KW-0132">Cell division</keyword>
<evidence type="ECO:0000259" key="15">
    <source>
        <dbReference type="Pfam" id="PF18075"/>
    </source>
</evidence>
<dbReference type="NCBIfam" id="TIGR00439">
    <property type="entry name" value="FtsX_Gneg"/>
    <property type="match status" value="1"/>
</dbReference>
<protein>
    <recommendedName>
        <fullName evidence="4 12">Cell division protein FtsX</fullName>
    </recommendedName>
</protein>
<keyword evidence="17" id="KW-1185">Reference proteome</keyword>
<evidence type="ECO:0000259" key="14">
    <source>
        <dbReference type="Pfam" id="PF02687"/>
    </source>
</evidence>
<feature type="transmembrane region" description="Helical" evidence="13">
    <location>
        <begin position="45"/>
        <end position="64"/>
    </location>
</feature>
<evidence type="ECO:0000256" key="2">
    <source>
        <dbReference type="ARBA" id="ARBA00007379"/>
    </source>
</evidence>
<keyword evidence="5 12" id="KW-1003">Cell membrane</keyword>
<accession>A0ABT1U7E1</accession>
<evidence type="ECO:0000256" key="10">
    <source>
        <dbReference type="ARBA" id="ARBA00023136"/>
    </source>
</evidence>
<evidence type="ECO:0000256" key="3">
    <source>
        <dbReference type="ARBA" id="ARBA00011160"/>
    </source>
</evidence>
<feature type="domain" description="ABC3 transporter permease C-terminal" evidence="14">
    <location>
        <begin position="197"/>
        <end position="311"/>
    </location>
</feature>
<evidence type="ECO:0000313" key="16">
    <source>
        <dbReference type="EMBL" id="MCQ8129782.1"/>
    </source>
</evidence>
<evidence type="ECO:0000256" key="12">
    <source>
        <dbReference type="PIRNR" id="PIRNR003097"/>
    </source>
</evidence>
<dbReference type="Pfam" id="PF02687">
    <property type="entry name" value="FtsX"/>
    <property type="match status" value="1"/>
</dbReference>
<evidence type="ECO:0000256" key="13">
    <source>
        <dbReference type="SAM" id="Phobius"/>
    </source>
</evidence>
<keyword evidence="11 12" id="KW-0131">Cell cycle</keyword>
<keyword evidence="6 12" id="KW-0997">Cell inner membrane</keyword>
<dbReference type="InterPro" id="IPR004513">
    <property type="entry name" value="FtsX"/>
</dbReference>
<evidence type="ECO:0000256" key="5">
    <source>
        <dbReference type="ARBA" id="ARBA00022475"/>
    </source>
</evidence>
<gene>
    <name evidence="16" type="primary">ftsX</name>
    <name evidence="16" type="ORF">NP596_15085</name>
</gene>
<proteinExistence type="inferred from homology"/>
<evidence type="ECO:0000256" key="7">
    <source>
        <dbReference type="ARBA" id="ARBA00022618"/>
    </source>
</evidence>
<comment type="subcellular location">
    <subcellularLocation>
        <location evidence="1">Cell inner membrane</location>
        <topology evidence="1">Multi-pass membrane protein</topology>
    </subcellularLocation>
</comment>
<feature type="transmembrane region" description="Helical" evidence="13">
    <location>
        <begin position="189"/>
        <end position="210"/>
    </location>
</feature>
<comment type="similarity">
    <text evidence="2 12">Belongs to the ABC-4 integral membrane protein family. FtsX subfamily.</text>
</comment>
<name>A0ABT1U7E1_9GAMM</name>
<organism evidence="16 17">
    <name type="scientific">Methylomonas rivi</name>
    <dbReference type="NCBI Taxonomy" id="2952226"/>
    <lineage>
        <taxon>Bacteria</taxon>
        <taxon>Pseudomonadati</taxon>
        <taxon>Pseudomonadota</taxon>
        <taxon>Gammaproteobacteria</taxon>
        <taxon>Methylococcales</taxon>
        <taxon>Methylococcaceae</taxon>
        <taxon>Methylomonas</taxon>
    </lineage>
</organism>
<dbReference type="InterPro" id="IPR047590">
    <property type="entry name" value="FtsX_proteobact-type"/>
</dbReference>
<evidence type="ECO:0000256" key="4">
    <source>
        <dbReference type="ARBA" id="ARBA00021907"/>
    </source>
</evidence>
<evidence type="ECO:0000313" key="17">
    <source>
        <dbReference type="Proteomes" id="UP001524586"/>
    </source>
</evidence>
<keyword evidence="9 13" id="KW-1133">Transmembrane helix</keyword>
<dbReference type="RefSeq" id="WP_256616210.1">
    <property type="nucleotide sequence ID" value="NZ_JANIBK010000098.1"/>
</dbReference>
<comment type="caution">
    <text evidence="16">The sequence shown here is derived from an EMBL/GenBank/DDBJ whole genome shotgun (WGS) entry which is preliminary data.</text>
</comment>
<comment type="subunit">
    <text evidence="3">Forms a membrane-associated complex with FtsE.</text>
</comment>
<feature type="domain" description="FtsX extracellular" evidence="15">
    <location>
        <begin position="79"/>
        <end position="173"/>
    </location>
</feature>
<dbReference type="Gene3D" id="3.30.70.3040">
    <property type="match status" value="1"/>
</dbReference>
<feature type="transmembrane region" description="Helical" evidence="13">
    <location>
        <begin position="246"/>
        <end position="267"/>
    </location>
</feature>
<dbReference type="Pfam" id="PF18075">
    <property type="entry name" value="FtsX_ECD"/>
    <property type="match status" value="1"/>
</dbReference>
<dbReference type="PANTHER" id="PTHR47755">
    <property type="entry name" value="CELL DIVISION PROTEIN FTSX"/>
    <property type="match status" value="1"/>
</dbReference>
<dbReference type="PANTHER" id="PTHR47755:SF1">
    <property type="entry name" value="CELL DIVISION PROTEIN FTSX"/>
    <property type="match status" value="1"/>
</dbReference>
<dbReference type="EMBL" id="JANIBK010000098">
    <property type="protein sequence ID" value="MCQ8129782.1"/>
    <property type="molecule type" value="Genomic_DNA"/>
</dbReference>
<evidence type="ECO:0000256" key="6">
    <source>
        <dbReference type="ARBA" id="ARBA00022519"/>
    </source>
</evidence>
<evidence type="ECO:0000256" key="9">
    <source>
        <dbReference type="ARBA" id="ARBA00022989"/>
    </source>
</evidence>
<dbReference type="InterPro" id="IPR040690">
    <property type="entry name" value="FtsX_ECD"/>
</dbReference>
<sequence length="321" mass="35897">MKRQTHRKHTGQRLLEKLQAYLLNHAHGLFSSLGRLSRAPVTSGMTILVLAVAIALAGCFYIVVANIQQLTGNLQASNQMSLFLKEHINEAAGQKLADELAHHPRIENIKFIGKQQAMEEFKANSGFGEALNALESNPLPNVIQVLPKNVLDNREALDALMGEFKQMPQVDFVQVDMQWVERLQAIMRIAGRGVTLVGILLGFAVTFITGNTIRLELHNRQDEVFISKLVGATHAFIQRPFLYTGFWLGFIAGFSAWLIITIMLLIIETPVEKLSGLYNSSFQLLYLSFSEFILLLMMASGLAVLGSWAVLHYQLRQLKPQ</sequence>
<dbReference type="PIRSF" id="PIRSF003097">
    <property type="entry name" value="FtsX"/>
    <property type="match status" value="1"/>
</dbReference>
<evidence type="ECO:0000256" key="8">
    <source>
        <dbReference type="ARBA" id="ARBA00022692"/>
    </source>
</evidence>